<feature type="transmembrane region" description="Helical" evidence="5">
    <location>
        <begin position="205"/>
        <end position="226"/>
    </location>
</feature>
<keyword evidence="7" id="KW-1185">Reference proteome</keyword>
<evidence type="ECO:0000256" key="4">
    <source>
        <dbReference type="ARBA" id="ARBA00023136"/>
    </source>
</evidence>
<dbReference type="PANTHER" id="PTHR31162">
    <property type="entry name" value="MALIC ACID TRANSPORT PROTEIN-RELATED"/>
    <property type="match status" value="1"/>
</dbReference>
<dbReference type="CDD" id="cd09317">
    <property type="entry name" value="TDT_Mae1_like"/>
    <property type="match status" value="1"/>
</dbReference>
<reference evidence="6" key="1">
    <citation type="submission" date="2023-04" db="EMBL/GenBank/DDBJ databases">
        <title>Black Yeasts Isolated from many extreme environments.</title>
        <authorList>
            <person name="Coleine C."/>
            <person name="Stajich J.E."/>
            <person name="Selbmann L."/>
        </authorList>
    </citation>
    <scope>NUCLEOTIDE SEQUENCE</scope>
    <source>
        <strain evidence="6">CCFEE 5312</strain>
    </source>
</reference>
<dbReference type="InterPro" id="IPR004695">
    <property type="entry name" value="SLAC1/Mae1/Ssu1/TehA"/>
</dbReference>
<feature type="transmembrane region" description="Helical" evidence="5">
    <location>
        <begin position="173"/>
        <end position="193"/>
    </location>
</feature>
<organism evidence="6 7">
    <name type="scientific">Extremus antarcticus</name>
    <dbReference type="NCBI Taxonomy" id="702011"/>
    <lineage>
        <taxon>Eukaryota</taxon>
        <taxon>Fungi</taxon>
        <taxon>Dikarya</taxon>
        <taxon>Ascomycota</taxon>
        <taxon>Pezizomycotina</taxon>
        <taxon>Dothideomycetes</taxon>
        <taxon>Dothideomycetidae</taxon>
        <taxon>Mycosphaerellales</taxon>
        <taxon>Extremaceae</taxon>
        <taxon>Extremus</taxon>
    </lineage>
</organism>
<dbReference type="Gene3D" id="1.50.10.150">
    <property type="entry name" value="Voltage-dependent anion channel"/>
    <property type="match status" value="1"/>
</dbReference>
<gene>
    <name evidence="6" type="ORF">LTR09_007318</name>
</gene>
<dbReference type="Proteomes" id="UP001271007">
    <property type="component" value="Unassembled WGS sequence"/>
</dbReference>
<name>A0AAJ0DD84_9PEZI</name>
<proteinExistence type="predicted"/>
<comment type="subcellular location">
    <subcellularLocation>
        <location evidence="1">Membrane</location>
        <topology evidence="1">Multi-pass membrane protein</topology>
    </subcellularLocation>
</comment>
<dbReference type="InterPro" id="IPR030185">
    <property type="entry name" value="Mae1"/>
</dbReference>
<sequence>MATPTEFNQKSTEDAGLQEKMAEEEEIITLRLRIKHFTWAQFILPLSTGGISLLLASTPHRFPGLDTIGKIYFIVDMVIFLLAAIVISLRFVWHPGTFKESLVHPTEALFVPTVLISLANVIGSAQAYGGPYCGAWFTVAMAVLFWIYVAVAFCSAVVQYLSLFNGRPNRLTIQSMTPSWILPICGTLAVLIAPEQHPTHRMAVILAGVAFQGLGWMVAFLMYAAYIQRLMAFGLPAPNLRPGMMISVGPPAFTGLALIGLSQAIPPNQSFFTTRPYAVQDLQALALFAAIFLWVLAFWFFCITTISLIMGIRQMNFHLVWWGLVFPNVGFNIATIKIGEQLQSEGILWVASAMTILLVAMWIFVLCTQIRAVLRKEILMPGKDEDTQVGSDISLDFAN</sequence>
<feature type="transmembrane region" description="Helical" evidence="5">
    <location>
        <begin position="39"/>
        <end position="59"/>
    </location>
</feature>
<dbReference type="InterPro" id="IPR038665">
    <property type="entry name" value="Voltage-dep_anion_channel_sf"/>
</dbReference>
<evidence type="ECO:0000313" key="7">
    <source>
        <dbReference type="Proteomes" id="UP001271007"/>
    </source>
</evidence>
<feature type="transmembrane region" description="Helical" evidence="5">
    <location>
        <begin position="319"/>
        <end position="336"/>
    </location>
</feature>
<dbReference type="AlphaFoldDB" id="A0AAJ0DD84"/>
<evidence type="ECO:0000313" key="6">
    <source>
        <dbReference type="EMBL" id="KAK3051663.1"/>
    </source>
</evidence>
<evidence type="ECO:0000256" key="2">
    <source>
        <dbReference type="ARBA" id="ARBA00022692"/>
    </source>
</evidence>
<feature type="transmembrane region" description="Helical" evidence="5">
    <location>
        <begin position="71"/>
        <end position="93"/>
    </location>
</feature>
<keyword evidence="2 5" id="KW-0812">Transmembrane</keyword>
<feature type="transmembrane region" description="Helical" evidence="5">
    <location>
        <begin position="135"/>
        <end position="161"/>
    </location>
</feature>
<feature type="transmembrane region" description="Helical" evidence="5">
    <location>
        <begin position="246"/>
        <end position="265"/>
    </location>
</feature>
<keyword evidence="4 5" id="KW-0472">Membrane</keyword>
<dbReference type="Pfam" id="PF03595">
    <property type="entry name" value="SLAC1"/>
    <property type="match status" value="1"/>
</dbReference>
<evidence type="ECO:0000256" key="5">
    <source>
        <dbReference type="SAM" id="Phobius"/>
    </source>
</evidence>
<feature type="transmembrane region" description="Helical" evidence="5">
    <location>
        <begin position="109"/>
        <end position="129"/>
    </location>
</feature>
<comment type="caution">
    <text evidence="6">The sequence shown here is derived from an EMBL/GenBank/DDBJ whole genome shotgun (WGS) entry which is preliminary data.</text>
</comment>
<dbReference type="EMBL" id="JAWDJX010000025">
    <property type="protein sequence ID" value="KAK3051663.1"/>
    <property type="molecule type" value="Genomic_DNA"/>
</dbReference>
<dbReference type="GO" id="GO:0016020">
    <property type="term" value="C:membrane"/>
    <property type="evidence" value="ECO:0007669"/>
    <property type="project" value="UniProtKB-SubCell"/>
</dbReference>
<dbReference type="GO" id="GO:0015140">
    <property type="term" value="F:malate transmembrane transporter activity"/>
    <property type="evidence" value="ECO:0007669"/>
    <property type="project" value="InterPro"/>
</dbReference>
<evidence type="ECO:0000256" key="1">
    <source>
        <dbReference type="ARBA" id="ARBA00004141"/>
    </source>
</evidence>
<accession>A0AAJ0DD84</accession>
<keyword evidence="3 5" id="KW-1133">Transmembrane helix</keyword>
<feature type="transmembrane region" description="Helical" evidence="5">
    <location>
        <begin position="285"/>
        <end position="312"/>
    </location>
</feature>
<evidence type="ECO:0000256" key="3">
    <source>
        <dbReference type="ARBA" id="ARBA00022989"/>
    </source>
</evidence>
<protein>
    <recommendedName>
        <fullName evidence="8">C4-dicarboxylate transporter/malic acid transport protein</fullName>
    </recommendedName>
</protein>
<dbReference type="PANTHER" id="PTHR31162:SF0">
    <property type="entry name" value="MALIC ACID TRANSPORT PROTEIN"/>
    <property type="match status" value="1"/>
</dbReference>
<feature type="transmembrane region" description="Helical" evidence="5">
    <location>
        <begin position="348"/>
        <end position="374"/>
    </location>
</feature>
<evidence type="ECO:0008006" key="8">
    <source>
        <dbReference type="Google" id="ProtNLM"/>
    </source>
</evidence>